<feature type="domain" description="Beta-lactamase class A catalytic" evidence="2">
    <location>
        <begin position="70"/>
        <end position="277"/>
    </location>
</feature>
<dbReference type="EMBL" id="MFCV01000039">
    <property type="protein sequence ID" value="OGE31465.1"/>
    <property type="molecule type" value="Genomic_DNA"/>
</dbReference>
<dbReference type="PANTHER" id="PTHR35333:SF3">
    <property type="entry name" value="BETA-LACTAMASE-TYPE TRANSPEPTIDASE FOLD CONTAINING PROTEIN"/>
    <property type="match status" value="1"/>
</dbReference>
<dbReference type="Proteomes" id="UP000176902">
    <property type="component" value="Unassembled WGS sequence"/>
</dbReference>
<dbReference type="GO" id="GO:0046677">
    <property type="term" value="P:response to antibiotic"/>
    <property type="evidence" value="ECO:0007669"/>
    <property type="project" value="InterPro"/>
</dbReference>
<reference evidence="3 4" key="1">
    <citation type="journal article" date="2016" name="Nat. Commun.">
        <title>Thousands of microbial genomes shed light on interconnected biogeochemical processes in an aquifer system.</title>
        <authorList>
            <person name="Anantharaman K."/>
            <person name="Brown C.T."/>
            <person name="Hug L.A."/>
            <person name="Sharon I."/>
            <person name="Castelle C.J."/>
            <person name="Probst A.J."/>
            <person name="Thomas B.C."/>
            <person name="Singh A."/>
            <person name="Wilkins M.J."/>
            <person name="Karaoz U."/>
            <person name="Brodie E.L."/>
            <person name="Williams K.H."/>
            <person name="Hubbard S.S."/>
            <person name="Banfield J.F."/>
        </authorList>
    </citation>
    <scope>NUCLEOTIDE SEQUENCE [LARGE SCALE GENOMIC DNA]</scope>
</reference>
<keyword evidence="1" id="KW-0472">Membrane</keyword>
<dbReference type="InterPro" id="IPR012338">
    <property type="entry name" value="Beta-lactam/transpept-like"/>
</dbReference>
<sequence length="303" mass="34132">MRLRRWIRFLIGCFILGIFVVFIFNFFKFLTGGFSTVLISPILNLENLKQNSSLEKGINKALEGSTGTYSIAVKNLKTGKSYYLDEHRVFEAASLYKLWVMGEVFNQIKKGDLKEEDVLSKTIPYLNNKFGISQEDAELKEGGITLSVKNALNQMITISHNYAAMLLTEKVKLSSVEKYLKDNGFKESKVGTDGDSPKTTAFDILLFFEKLYNGRLIEGEYTKQMLELLSKQQLNNKLPQKLPAETVIAHKTGEIYSFSHDGGIVLTSKGDYIIVVLADTAIPKAADDRIADISLAVYKYFTR</sequence>
<name>A0A1F5JS68_9BACT</name>
<evidence type="ECO:0000259" key="2">
    <source>
        <dbReference type="Pfam" id="PF13354"/>
    </source>
</evidence>
<dbReference type="GO" id="GO:0008800">
    <property type="term" value="F:beta-lactamase activity"/>
    <property type="evidence" value="ECO:0007669"/>
    <property type="project" value="InterPro"/>
</dbReference>
<evidence type="ECO:0000313" key="4">
    <source>
        <dbReference type="Proteomes" id="UP000176902"/>
    </source>
</evidence>
<dbReference type="PANTHER" id="PTHR35333">
    <property type="entry name" value="BETA-LACTAMASE"/>
    <property type="match status" value="1"/>
</dbReference>
<accession>A0A1F5JS68</accession>
<organism evidence="3 4">
    <name type="scientific">Candidatus Daviesbacteria bacterium RIFCSPHIGHO2_02_FULL_36_13</name>
    <dbReference type="NCBI Taxonomy" id="1797768"/>
    <lineage>
        <taxon>Bacteria</taxon>
        <taxon>Candidatus Daviesiibacteriota</taxon>
    </lineage>
</organism>
<dbReference type="InterPro" id="IPR045155">
    <property type="entry name" value="Beta-lactam_cat"/>
</dbReference>
<protein>
    <recommendedName>
        <fullName evidence="2">Beta-lactamase class A catalytic domain-containing protein</fullName>
    </recommendedName>
</protein>
<evidence type="ECO:0000256" key="1">
    <source>
        <dbReference type="SAM" id="Phobius"/>
    </source>
</evidence>
<dbReference type="SUPFAM" id="SSF56601">
    <property type="entry name" value="beta-lactamase/transpeptidase-like"/>
    <property type="match status" value="1"/>
</dbReference>
<comment type="caution">
    <text evidence="3">The sequence shown here is derived from an EMBL/GenBank/DDBJ whole genome shotgun (WGS) entry which is preliminary data.</text>
</comment>
<dbReference type="Gene3D" id="3.40.710.10">
    <property type="entry name" value="DD-peptidase/beta-lactamase superfamily"/>
    <property type="match status" value="1"/>
</dbReference>
<feature type="transmembrane region" description="Helical" evidence="1">
    <location>
        <begin position="7"/>
        <end position="27"/>
    </location>
</feature>
<proteinExistence type="predicted"/>
<dbReference type="GO" id="GO:0030655">
    <property type="term" value="P:beta-lactam antibiotic catabolic process"/>
    <property type="evidence" value="ECO:0007669"/>
    <property type="project" value="InterPro"/>
</dbReference>
<dbReference type="AlphaFoldDB" id="A0A1F5JS68"/>
<dbReference type="STRING" id="1797768.A3C59_02385"/>
<gene>
    <name evidence="3" type="ORF">A3C59_02385</name>
</gene>
<keyword evidence="1" id="KW-0812">Transmembrane</keyword>
<dbReference type="InterPro" id="IPR000871">
    <property type="entry name" value="Beta-lactam_class-A"/>
</dbReference>
<dbReference type="Pfam" id="PF13354">
    <property type="entry name" value="Beta-lactamase2"/>
    <property type="match status" value="1"/>
</dbReference>
<keyword evidence="1" id="KW-1133">Transmembrane helix</keyword>
<evidence type="ECO:0000313" key="3">
    <source>
        <dbReference type="EMBL" id="OGE31465.1"/>
    </source>
</evidence>